<keyword evidence="6 7" id="KW-0560">Oxidoreductase</keyword>
<dbReference type="EMBL" id="VLKK01000002">
    <property type="protein sequence ID" value="TWH96664.1"/>
    <property type="molecule type" value="Genomic_DNA"/>
</dbReference>
<evidence type="ECO:0000313" key="12">
    <source>
        <dbReference type="EMBL" id="TWH96664.1"/>
    </source>
</evidence>
<dbReference type="FunFam" id="2.40.110.10:FF:000002">
    <property type="entry name" value="Acyl-CoA dehydrogenase fadE12"/>
    <property type="match status" value="1"/>
</dbReference>
<feature type="domain" description="Acyl-CoA oxidase/dehydrogenase middle" evidence="10">
    <location>
        <begin position="135"/>
        <end position="211"/>
    </location>
</feature>
<keyword evidence="5 7" id="KW-0274">FAD</keyword>
<keyword evidence="4 7" id="KW-0285">Flavoprotein</keyword>
<gene>
    <name evidence="12" type="ORF">IQ35_00595</name>
</gene>
<dbReference type="InterPro" id="IPR037069">
    <property type="entry name" value="AcylCoA_DH/ox_N_sf"/>
</dbReference>
<evidence type="ECO:0000256" key="3">
    <source>
        <dbReference type="ARBA" id="ARBA00011738"/>
    </source>
</evidence>
<dbReference type="InterPro" id="IPR036250">
    <property type="entry name" value="AcylCo_DH-like_C"/>
</dbReference>
<dbReference type="GO" id="GO:0033539">
    <property type="term" value="P:fatty acid beta-oxidation using acyl-CoA dehydrogenase"/>
    <property type="evidence" value="ECO:0007669"/>
    <property type="project" value="TreeGrafter"/>
</dbReference>
<evidence type="ECO:0000313" key="13">
    <source>
        <dbReference type="Proteomes" id="UP000316624"/>
    </source>
</evidence>
<dbReference type="InterPro" id="IPR050741">
    <property type="entry name" value="Acyl-CoA_dehydrogenase"/>
</dbReference>
<feature type="domain" description="Acyl-CoA dehydrogenase/oxidase C-terminal" evidence="9">
    <location>
        <begin position="245"/>
        <end position="395"/>
    </location>
</feature>
<dbReference type="GO" id="GO:0005737">
    <property type="term" value="C:cytoplasm"/>
    <property type="evidence" value="ECO:0007669"/>
    <property type="project" value="TreeGrafter"/>
</dbReference>
<evidence type="ECO:0000259" key="11">
    <source>
        <dbReference type="Pfam" id="PF02771"/>
    </source>
</evidence>
<feature type="domain" description="Acyl-CoA dehydrogenase/oxidase N-terminal" evidence="11">
    <location>
        <begin position="13"/>
        <end position="131"/>
    </location>
</feature>
<dbReference type="GO" id="GO:0003995">
    <property type="term" value="F:acyl-CoA dehydrogenase activity"/>
    <property type="evidence" value="ECO:0007669"/>
    <property type="project" value="TreeGrafter"/>
</dbReference>
<evidence type="ECO:0000256" key="6">
    <source>
        <dbReference type="ARBA" id="ARBA00023002"/>
    </source>
</evidence>
<accession>A0A562KMR4</accession>
<dbReference type="InterPro" id="IPR046373">
    <property type="entry name" value="Acyl-CoA_Oxase/DH_mid-dom_sf"/>
</dbReference>
<dbReference type="AlphaFoldDB" id="A0A562KMR4"/>
<proteinExistence type="inferred from homology"/>
<dbReference type="Pfam" id="PF02771">
    <property type="entry name" value="Acyl-CoA_dh_N"/>
    <property type="match status" value="1"/>
</dbReference>
<keyword evidence="13" id="KW-1185">Reference proteome</keyword>
<evidence type="ECO:0000259" key="10">
    <source>
        <dbReference type="Pfam" id="PF02770"/>
    </source>
</evidence>
<comment type="similarity">
    <text evidence="2 7">Belongs to the acyl-CoA dehydrogenase family.</text>
</comment>
<evidence type="ECO:0000256" key="1">
    <source>
        <dbReference type="ARBA" id="ARBA00001974"/>
    </source>
</evidence>
<dbReference type="InterPro" id="IPR006091">
    <property type="entry name" value="Acyl-CoA_Oxase/DH_mid-dom"/>
</dbReference>
<dbReference type="Gene3D" id="1.20.140.10">
    <property type="entry name" value="Butyryl-CoA Dehydrogenase, subunit A, domain 3"/>
    <property type="match status" value="1"/>
</dbReference>
<reference evidence="12 13" key="1">
    <citation type="journal article" date="2015" name="Stand. Genomic Sci.">
        <title>Genomic Encyclopedia of Bacterial and Archaeal Type Strains, Phase III: the genomes of soil and plant-associated and newly described type strains.</title>
        <authorList>
            <person name="Whitman W.B."/>
            <person name="Woyke T."/>
            <person name="Klenk H.P."/>
            <person name="Zhou Y."/>
            <person name="Lilburn T.G."/>
            <person name="Beck B.J."/>
            <person name="De Vos P."/>
            <person name="Vandamme P."/>
            <person name="Eisen J.A."/>
            <person name="Garrity G."/>
            <person name="Hugenholtz P."/>
            <person name="Kyrpides N.C."/>
        </authorList>
    </citation>
    <scope>NUCLEOTIDE SEQUENCE [LARGE SCALE GENOMIC DNA]</scope>
    <source>
        <strain evidence="12 13">CGMCC 1.7748</strain>
    </source>
</reference>
<name>A0A562KMR4_SPHWJ</name>
<dbReference type="Pfam" id="PF02770">
    <property type="entry name" value="Acyl-CoA_dh_M"/>
    <property type="match status" value="1"/>
</dbReference>
<evidence type="ECO:0000256" key="5">
    <source>
        <dbReference type="ARBA" id="ARBA00022827"/>
    </source>
</evidence>
<comment type="cofactor">
    <cofactor evidence="1 7">
        <name>FAD</name>
        <dbReference type="ChEBI" id="CHEBI:57692"/>
    </cofactor>
</comment>
<dbReference type="SUPFAM" id="SSF47203">
    <property type="entry name" value="Acyl-CoA dehydrogenase C-terminal domain-like"/>
    <property type="match status" value="1"/>
</dbReference>
<evidence type="ECO:0000256" key="7">
    <source>
        <dbReference type="RuleBase" id="RU362125"/>
    </source>
</evidence>
<organism evidence="12 13">
    <name type="scientific">Sphingobium wenxiniae (strain DSM 21828 / CGMCC 1.7748 / JZ-1)</name>
    <dbReference type="NCBI Taxonomy" id="595605"/>
    <lineage>
        <taxon>Bacteria</taxon>
        <taxon>Pseudomonadati</taxon>
        <taxon>Pseudomonadota</taxon>
        <taxon>Alphaproteobacteria</taxon>
        <taxon>Sphingomonadales</taxon>
        <taxon>Sphingomonadaceae</taxon>
        <taxon>Sphingobium</taxon>
    </lineage>
</organism>
<dbReference type="SUPFAM" id="SSF56645">
    <property type="entry name" value="Acyl-CoA dehydrogenase NM domain-like"/>
    <property type="match status" value="1"/>
</dbReference>
<dbReference type="Gene3D" id="2.40.110.10">
    <property type="entry name" value="Butyryl-CoA Dehydrogenase, subunit A, domain 2"/>
    <property type="match status" value="1"/>
</dbReference>
<dbReference type="InterPro" id="IPR009100">
    <property type="entry name" value="AcylCoA_DH/oxidase_NM_dom_sf"/>
</dbReference>
<protein>
    <submittedName>
        <fullName evidence="12">Acyl-CoA dehydrogenase</fullName>
    </submittedName>
</protein>
<dbReference type="Pfam" id="PF00441">
    <property type="entry name" value="Acyl-CoA_dh_1"/>
    <property type="match status" value="1"/>
</dbReference>
<dbReference type="PANTHER" id="PTHR48083">
    <property type="entry name" value="MEDIUM-CHAIN SPECIFIC ACYL-COA DEHYDROGENASE, MITOCHONDRIAL-RELATED"/>
    <property type="match status" value="1"/>
</dbReference>
<dbReference type="PANTHER" id="PTHR48083:SF13">
    <property type="entry name" value="ACYL-COA DEHYDROGENASE FAMILY MEMBER 11"/>
    <property type="match status" value="1"/>
</dbReference>
<evidence type="ECO:0000256" key="2">
    <source>
        <dbReference type="ARBA" id="ARBA00009347"/>
    </source>
</evidence>
<comment type="caution">
    <text evidence="12">The sequence shown here is derived from an EMBL/GenBank/DDBJ whole genome shotgun (WGS) entry which is preliminary data.</text>
</comment>
<feature type="compositionally biased region" description="Basic and acidic residues" evidence="8">
    <location>
        <begin position="439"/>
        <end position="448"/>
    </location>
</feature>
<dbReference type="GO" id="GO:0050660">
    <property type="term" value="F:flavin adenine dinucleotide binding"/>
    <property type="evidence" value="ECO:0007669"/>
    <property type="project" value="InterPro"/>
</dbReference>
<feature type="region of interest" description="Disordered" evidence="8">
    <location>
        <begin position="439"/>
        <end position="459"/>
    </location>
</feature>
<dbReference type="Gene3D" id="1.10.540.10">
    <property type="entry name" value="Acyl-CoA dehydrogenase/oxidase, N-terminal domain"/>
    <property type="match status" value="1"/>
</dbReference>
<dbReference type="Proteomes" id="UP000316624">
    <property type="component" value="Unassembled WGS sequence"/>
</dbReference>
<dbReference type="RefSeq" id="WP_021246002.1">
    <property type="nucleotide sequence ID" value="NZ_JACIIY010000009.1"/>
</dbReference>
<evidence type="ECO:0000256" key="8">
    <source>
        <dbReference type="SAM" id="MobiDB-lite"/>
    </source>
</evidence>
<evidence type="ECO:0000259" key="9">
    <source>
        <dbReference type="Pfam" id="PF00441"/>
    </source>
</evidence>
<dbReference type="InterPro" id="IPR009075">
    <property type="entry name" value="AcylCo_DH/oxidase_C"/>
</dbReference>
<evidence type="ECO:0000256" key="4">
    <source>
        <dbReference type="ARBA" id="ARBA00022630"/>
    </source>
</evidence>
<sequence>MDFTVEPEFQKKLDWMKDFVENKVRPLEFIYDYDKDAAYDIKNKPLRKIIKRLQQEVKEQGLWAAHLPPHLGGKGFGAVKLTYINEMFGTSAFGPVIFGCQGPDTGNMEILAMFGTEEQKARYLQPVLDGDMFSTFAMTEPQGGSDPTNLRCVARRDGDDWVITGDKWFASNANHAEFMIVMTATDPDAPPHSRATMFIVPTDAPGFEIVRNIGFWTDSPNSGGHPWIRFNDVRVPDSARLGPVGEGFKVAQSRLGGGRLHHAQRTIGLVKHLIDMMAERAVSRFSGGKPIAEKQAVQTMIAESYIEYMQFRLLVLYTAWMFDQQEEHGAQGRKMISAIKAAMAKIAQDVTVRAVHLHGSHGLSNIMHFGELMAVALHEGAADGVTELHLANVSKLLLREYTPRLDSNLPSETTFIKKVWAEKQLKPILDELGLTFEEGHADTEKNPPVEKYNLKPVSL</sequence>
<dbReference type="InterPro" id="IPR013786">
    <property type="entry name" value="AcylCoA_DH/ox_N"/>
</dbReference>
<comment type="subunit">
    <text evidence="3">Homodimer.</text>
</comment>